<reference evidence="9 10" key="1">
    <citation type="journal article" date="2023" name="G3 (Bethesda)">
        <title>A chromosome-length genome assembly and annotation of blackberry (Rubus argutus, cv. 'Hillquist').</title>
        <authorList>
            <person name="Bruna T."/>
            <person name="Aryal R."/>
            <person name="Dudchenko O."/>
            <person name="Sargent D.J."/>
            <person name="Mead D."/>
            <person name="Buti M."/>
            <person name="Cavallini A."/>
            <person name="Hytonen T."/>
            <person name="Andres J."/>
            <person name="Pham M."/>
            <person name="Weisz D."/>
            <person name="Mascagni F."/>
            <person name="Usai G."/>
            <person name="Natali L."/>
            <person name="Bassil N."/>
            <person name="Fernandez G.E."/>
            <person name="Lomsadze A."/>
            <person name="Armour M."/>
            <person name="Olukolu B."/>
            <person name="Poorten T."/>
            <person name="Britton C."/>
            <person name="Davik J."/>
            <person name="Ashrafi H."/>
            <person name="Aiden E.L."/>
            <person name="Borodovsky M."/>
            <person name="Worthington M."/>
        </authorList>
    </citation>
    <scope>NUCLEOTIDE SEQUENCE [LARGE SCALE GENOMIC DNA]</scope>
    <source>
        <strain evidence="9">PI 553951</strain>
    </source>
</reference>
<evidence type="ECO:0000256" key="4">
    <source>
        <dbReference type="ARBA" id="ARBA00022701"/>
    </source>
</evidence>
<comment type="subcellular location">
    <subcellularLocation>
        <location evidence="1">Cytoplasm</location>
        <location evidence="1">Cytoskeleton</location>
    </subcellularLocation>
</comment>
<dbReference type="Pfam" id="PF06886">
    <property type="entry name" value="TPX2"/>
    <property type="match status" value="1"/>
</dbReference>
<dbReference type="AlphaFoldDB" id="A0AAW1X5M5"/>
<evidence type="ECO:0000256" key="2">
    <source>
        <dbReference type="ARBA" id="ARBA00005885"/>
    </source>
</evidence>
<feature type="compositionally biased region" description="Polar residues" evidence="7">
    <location>
        <begin position="113"/>
        <end position="128"/>
    </location>
</feature>
<evidence type="ECO:0000256" key="1">
    <source>
        <dbReference type="ARBA" id="ARBA00004245"/>
    </source>
</evidence>
<evidence type="ECO:0000256" key="5">
    <source>
        <dbReference type="ARBA" id="ARBA00023212"/>
    </source>
</evidence>
<keyword evidence="3" id="KW-0963">Cytoplasm</keyword>
<dbReference type="PANTHER" id="PTHR46372:SF2">
    <property type="entry name" value="PROTEIN WVD2-LIKE 3"/>
    <property type="match status" value="1"/>
</dbReference>
<evidence type="ECO:0000259" key="8">
    <source>
        <dbReference type="Pfam" id="PF06886"/>
    </source>
</evidence>
<evidence type="ECO:0000313" key="10">
    <source>
        <dbReference type="Proteomes" id="UP001457282"/>
    </source>
</evidence>
<protein>
    <recommendedName>
        <fullName evidence="8">TPX2 C-terminal domain-containing protein</fullName>
    </recommendedName>
</protein>
<evidence type="ECO:0000256" key="3">
    <source>
        <dbReference type="ARBA" id="ARBA00022490"/>
    </source>
</evidence>
<keyword evidence="5" id="KW-0206">Cytoskeleton</keyword>
<feature type="coiled-coil region" evidence="6">
    <location>
        <begin position="245"/>
        <end position="280"/>
    </location>
</feature>
<feature type="compositionally biased region" description="Polar residues" evidence="7">
    <location>
        <begin position="163"/>
        <end position="184"/>
    </location>
</feature>
<evidence type="ECO:0000256" key="7">
    <source>
        <dbReference type="SAM" id="MobiDB-lite"/>
    </source>
</evidence>
<feature type="region of interest" description="Disordered" evidence="7">
    <location>
        <begin position="84"/>
        <end position="205"/>
    </location>
</feature>
<dbReference type="InterPro" id="IPR027329">
    <property type="entry name" value="TPX2_C"/>
</dbReference>
<evidence type="ECO:0000313" key="9">
    <source>
        <dbReference type="EMBL" id="KAK9931022.1"/>
    </source>
</evidence>
<dbReference type="PANTHER" id="PTHR46372">
    <property type="entry name" value="PROTEIN WVD2-LIKE 3"/>
    <property type="match status" value="1"/>
</dbReference>
<keyword evidence="10" id="KW-1185">Reference proteome</keyword>
<accession>A0AAW1X5M5</accession>
<name>A0AAW1X5M5_RUBAR</name>
<feature type="domain" description="TPX2 C-terminal" evidence="8">
    <location>
        <begin position="231"/>
        <end position="300"/>
    </location>
</feature>
<evidence type="ECO:0000256" key="6">
    <source>
        <dbReference type="SAM" id="Coils"/>
    </source>
</evidence>
<dbReference type="EMBL" id="JBEDUW010000004">
    <property type="protein sequence ID" value="KAK9931022.1"/>
    <property type="molecule type" value="Genomic_DNA"/>
</dbReference>
<keyword evidence="6" id="KW-0175">Coiled coil</keyword>
<comment type="similarity">
    <text evidence="2">Belongs to the TPX2 family.</text>
</comment>
<dbReference type="InterPro" id="IPR044806">
    <property type="entry name" value="WVD2/WDL1-4"/>
</dbReference>
<comment type="caution">
    <text evidence="9">The sequence shown here is derived from an EMBL/GenBank/DDBJ whole genome shotgun (WGS) entry which is preliminary data.</text>
</comment>
<feature type="region of interest" description="Disordered" evidence="7">
    <location>
        <begin position="296"/>
        <end position="355"/>
    </location>
</feature>
<dbReference type="Proteomes" id="UP001457282">
    <property type="component" value="Unassembled WGS sequence"/>
</dbReference>
<organism evidence="9 10">
    <name type="scientific">Rubus argutus</name>
    <name type="common">Southern blackberry</name>
    <dbReference type="NCBI Taxonomy" id="59490"/>
    <lineage>
        <taxon>Eukaryota</taxon>
        <taxon>Viridiplantae</taxon>
        <taxon>Streptophyta</taxon>
        <taxon>Embryophyta</taxon>
        <taxon>Tracheophyta</taxon>
        <taxon>Spermatophyta</taxon>
        <taxon>Magnoliopsida</taxon>
        <taxon>eudicotyledons</taxon>
        <taxon>Gunneridae</taxon>
        <taxon>Pentapetalae</taxon>
        <taxon>rosids</taxon>
        <taxon>fabids</taxon>
        <taxon>Rosales</taxon>
        <taxon>Rosaceae</taxon>
        <taxon>Rosoideae</taxon>
        <taxon>Rosoideae incertae sedis</taxon>
        <taxon>Rubus</taxon>
    </lineage>
</organism>
<keyword evidence="4" id="KW-0493">Microtubule</keyword>
<sequence length="400" mass="44471">MAIEVTDICMDKESDCAIIYSEDVSHDSNRERIPNDHAISESYEHTQNLQESTEVKDYEVKECTTENSVVISQLNQIERANENQNVVNSKSENGKPVQKVQLDSEKTKGGNKSRPSVNQASKPSAGNTRTKHTVPRPFTLATEKRASSGARPVSAVLDCGNGINKSPNTSNPRHLNTTKHTQPISPLVPRKPFQPDGKKHPDEEDTCSVASSTVASVRTIRSRTTVASAPTFRSNERAEKRKEFYSKLEEKHHALEAEKNQSEARTKEEKEAAVKQLRKSLMFKANPMPSFYHDGPPAKTELKKLPPTRAKSPKLGRRKSCSDTVKLSEGDRTKGTAGQANRHSMGSYKKDTSVKHKDQINIQNGSADCKFVEEPKKVEEISKFIPADLNGQHMDIIVES</sequence>
<gene>
    <name evidence="9" type="ORF">M0R45_018318</name>
</gene>
<dbReference type="GO" id="GO:0000226">
    <property type="term" value="P:microtubule cytoskeleton organization"/>
    <property type="evidence" value="ECO:0007669"/>
    <property type="project" value="InterPro"/>
</dbReference>
<dbReference type="GO" id="GO:0008017">
    <property type="term" value="F:microtubule binding"/>
    <property type="evidence" value="ECO:0007669"/>
    <property type="project" value="InterPro"/>
</dbReference>
<proteinExistence type="inferred from homology"/>
<dbReference type="GO" id="GO:0005874">
    <property type="term" value="C:microtubule"/>
    <property type="evidence" value="ECO:0007669"/>
    <property type="project" value="UniProtKB-KW"/>
</dbReference>